<dbReference type="EMBL" id="CP126116">
    <property type="protein sequence ID" value="WHZ56849.1"/>
    <property type="molecule type" value="Genomic_DNA"/>
</dbReference>
<proteinExistence type="predicted"/>
<dbReference type="EC" id="5.4.2.7" evidence="1"/>
<gene>
    <name evidence="1" type="ORF">QLQ22_19470</name>
</gene>
<keyword evidence="1" id="KW-0413">Isomerase</keyword>
<protein>
    <submittedName>
        <fullName evidence="1">Phosphopentomutase</fullName>
        <ecNumber evidence="1">5.4.2.7</ecNumber>
    </submittedName>
</protein>
<dbReference type="Proteomes" id="UP001226091">
    <property type="component" value="Chromosome"/>
</dbReference>
<keyword evidence="2" id="KW-1185">Reference proteome</keyword>
<reference evidence="2" key="1">
    <citation type="journal article" date="2025" name="Aquaculture">
        <title>Assessment of the bioflocculant production and safety properties of Metabacillus hrfriensis sp. nov. based on phenotypic and whole-genome sequencing analysis.</title>
        <authorList>
            <person name="Zhang R."/>
            <person name="Zhao Z."/>
            <person name="Luo L."/>
            <person name="Wang S."/>
            <person name="Guo K."/>
            <person name="Xu W."/>
        </authorList>
    </citation>
    <scope>NUCLEOTIDE SEQUENCE [LARGE SCALE GENOMIC DNA]</scope>
    <source>
        <strain evidence="2">CT-WN-B3</strain>
    </source>
</reference>
<accession>A0ACD4R8R7</accession>
<evidence type="ECO:0000313" key="2">
    <source>
        <dbReference type="Proteomes" id="UP001226091"/>
    </source>
</evidence>
<name>A0ACD4R8R7_9BACI</name>
<sequence>MGKVSLFILDGFGIGAMQDCAIAKPEDMNANTYQHLKEASGLNIPFLYNSGLNQLADGTGLPAAAYGKSNLAHDGADTFMGHQELMGSKPGVPNKRLMKEVSSRIKSKLIKNGCHAEYPVPEAPLLLVNGCIVIGDNLESSPGNIINLICDLNQIAFEEACEIARIVRNCVDTSRVIVFGNEKTTIVKILSAVMNKPNGQWGVDSPNAHVYGEGYHVLHLGFGVDYSRQFAHLAEREGLPVYRIGKTADVVQAKGFSDPAVETVKVLSSFEHHYRKAEKDAIFLINVQETDLAGHKQDCEWYRSVLEQSDSFLAEFREKLEDDDLLIVTADHGNDPTIGHSNHTREQTPILVIGNKVKPVSIGERETMADIAATMAEYANLPAPEYGRSFLREILNAK</sequence>
<evidence type="ECO:0000313" key="1">
    <source>
        <dbReference type="EMBL" id="WHZ56849.1"/>
    </source>
</evidence>
<organism evidence="1 2">
    <name type="scientific">Metabacillus hrfriensis</name>
    <dbReference type="NCBI Taxonomy" id="3048891"/>
    <lineage>
        <taxon>Bacteria</taxon>
        <taxon>Bacillati</taxon>
        <taxon>Bacillota</taxon>
        <taxon>Bacilli</taxon>
        <taxon>Bacillales</taxon>
        <taxon>Bacillaceae</taxon>
        <taxon>Metabacillus</taxon>
    </lineage>
</organism>